<feature type="region of interest" description="Disordered" evidence="1">
    <location>
        <begin position="247"/>
        <end position="286"/>
    </location>
</feature>
<name>A0AAX4JR89_9TREE</name>
<reference evidence="3 4" key="1">
    <citation type="submission" date="2024-01" db="EMBL/GenBank/DDBJ databases">
        <title>Comparative genomics of Cryptococcus and Kwoniella reveals pathogenesis evolution and contrasting modes of karyotype evolution via chromosome fusion or intercentromeric recombination.</title>
        <authorList>
            <person name="Coelho M.A."/>
            <person name="David-Palma M."/>
            <person name="Shea T."/>
            <person name="Bowers K."/>
            <person name="McGinley-Smith S."/>
            <person name="Mohammad A.W."/>
            <person name="Gnirke A."/>
            <person name="Yurkov A.M."/>
            <person name="Nowrousian M."/>
            <person name="Sun S."/>
            <person name="Cuomo C.A."/>
            <person name="Heitman J."/>
        </authorList>
    </citation>
    <scope>NUCLEOTIDE SEQUENCE [LARGE SCALE GENOMIC DNA]</scope>
    <source>
        <strain evidence="3 4">CBS 6074</strain>
    </source>
</reference>
<dbReference type="Pfam" id="PF25534">
    <property type="entry name" value="DUF7918"/>
    <property type="match status" value="1"/>
</dbReference>
<dbReference type="InterPro" id="IPR057678">
    <property type="entry name" value="DUF7918"/>
</dbReference>
<organism evidence="3 4">
    <name type="scientific">Kwoniella dendrophila CBS 6074</name>
    <dbReference type="NCBI Taxonomy" id="1295534"/>
    <lineage>
        <taxon>Eukaryota</taxon>
        <taxon>Fungi</taxon>
        <taxon>Dikarya</taxon>
        <taxon>Basidiomycota</taxon>
        <taxon>Agaricomycotina</taxon>
        <taxon>Tremellomycetes</taxon>
        <taxon>Tremellales</taxon>
        <taxon>Cryptococcaceae</taxon>
        <taxon>Kwoniella</taxon>
    </lineage>
</organism>
<evidence type="ECO:0000259" key="2">
    <source>
        <dbReference type="Pfam" id="PF25534"/>
    </source>
</evidence>
<keyword evidence="4" id="KW-1185">Reference proteome</keyword>
<accession>A0AAX4JR89</accession>
<dbReference type="AlphaFoldDB" id="A0AAX4JR89"/>
<dbReference type="PANTHER" id="PTHR36223">
    <property type="entry name" value="BETA-LACTAMASE-TYPE TRANSPEPTIDASE FOLD DOMAIN CONTAINING PROTEIN"/>
    <property type="match status" value="1"/>
</dbReference>
<evidence type="ECO:0000313" key="3">
    <source>
        <dbReference type="EMBL" id="WWC87925.1"/>
    </source>
</evidence>
<dbReference type="RefSeq" id="XP_066074688.1">
    <property type="nucleotide sequence ID" value="XM_066218591.1"/>
</dbReference>
<feature type="domain" description="DUF7918" evidence="2">
    <location>
        <begin position="18"/>
        <end position="225"/>
    </location>
</feature>
<dbReference type="PANTHER" id="PTHR36223:SF1">
    <property type="entry name" value="TRANSCRIPTION ELONGATION FACTOR EAF N-TERMINAL DOMAIN-CONTAINING PROTEIN"/>
    <property type="match status" value="1"/>
</dbReference>
<dbReference type="GeneID" id="91093496"/>
<evidence type="ECO:0000256" key="1">
    <source>
        <dbReference type="SAM" id="MobiDB-lite"/>
    </source>
</evidence>
<proteinExistence type="predicted"/>
<gene>
    <name evidence="3" type="ORF">L201_002825</name>
</gene>
<sequence>MLSHGIAAGLEAWIEAQDDGKRLDEYLLEVSPAEGEKSSHSKCFVETIDEPFSIILRKLPYYNDNYDLDVALWIDGNRVDFGGWLKQSGDNIRWDTIIQKEGGKCYDTTLKFSPLPTTDDLSKVTIDPETNEDIGTIAIIVRQGNYIEGAIGKKPIYEKITTGIVDEKAKRFTYTVAAGEKTEFFRIEEMVYRWKPKRGDDRPFHIFLFQYRPRIALIQMGIIDESPNSVNQKSTLFRLKGLISSPESNSGLSGKRGIEKVEPESEEDDVIYLESKTGGKKRKRQQSVKAIEGVDDFLMDVGADQP</sequence>
<evidence type="ECO:0000313" key="4">
    <source>
        <dbReference type="Proteomes" id="UP001355207"/>
    </source>
</evidence>
<dbReference type="EMBL" id="CP144100">
    <property type="protein sequence ID" value="WWC87925.1"/>
    <property type="molecule type" value="Genomic_DNA"/>
</dbReference>
<protein>
    <recommendedName>
        <fullName evidence="2">DUF7918 domain-containing protein</fullName>
    </recommendedName>
</protein>
<dbReference type="Proteomes" id="UP001355207">
    <property type="component" value="Chromosome 3"/>
</dbReference>